<proteinExistence type="predicted"/>
<dbReference type="EMBL" id="JAFNEN010000418">
    <property type="protein sequence ID" value="KAG8183413.1"/>
    <property type="molecule type" value="Genomic_DNA"/>
</dbReference>
<name>A0AAV6UHZ6_9ARAC</name>
<accession>A0AAV6UHZ6</accession>
<dbReference type="AlphaFoldDB" id="A0AAV6UHZ6"/>
<gene>
    <name evidence="1" type="ORF">JTE90_023172</name>
</gene>
<keyword evidence="2" id="KW-1185">Reference proteome</keyword>
<protein>
    <submittedName>
        <fullName evidence="1">Uncharacterized protein</fullName>
    </submittedName>
</protein>
<evidence type="ECO:0000313" key="2">
    <source>
        <dbReference type="Proteomes" id="UP000827092"/>
    </source>
</evidence>
<evidence type="ECO:0000313" key="1">
    <source>
        <dbReference type="EMBL" id="KAG8183413.1"/>
    </source>
</evidence>
<comment type="caution">
    <text evidence="1">The sequence shown here is derived from an EMBL/GenBank/DDBJ whole genome shotgun (WGS) entry which is preliminary data.</text>
</comment>
<dbReference type="Proteomes" id="UP000827092">
    <property type="component" value="Unassembled WGS sequence"/>
</dbReference>
<reference evidence="1 2" key="1">
    <citation type="journal article" date="2022" name="Nat. Ecol. Evol.">
        <title>A masculinizing supergene underlies an exaggerated male reproductive morph in a spider.</title>
        <authorList>
            <person name="Hendrickx F."/>
            <person name="De Corte Z."/>
            <person name="Sonet G."/>
            <person name="Van Belleghem S.M."/>
            <person name="Kostlbacher S."/>
            <person name="Vangestel C."/>
        </authorList>
    </citation>
    <scope>NUCLEOTIDE SEQUENCE [LARGE SCALE GENOMIC DNA]</scope>
    <source>
        <strain evidence="1">W744_W776</strain>
    </source>
</reference>
<organism evidence="1 2">
    <name type="scientific">Oedothorax gibbosus</name>
    <dbReference type="NCBI Taxonomy" id="931172"/>
    <lineage>
        <taxon>Eukaryota</taxon>
        <taxon>Metazoa</taxon>
        <taxon>Ecdysozoa</taxon>
        <taxon>Arthropoda</taxon>
        <taxon>Chelicerata</taxon>
        <taxon>Arachnida</taxon>
        <taxon>Araneae</taxon>
        <taxon>Araneomorphae</taxon>
        <taxon>Entelegynae</taxon>
        <taxon>Araneoidea</taxon>
        <taxon>Linyphiidae</taxon>
        <taxon>Erigoninae</taxon>
        <taxon>Oedothorax</taxon>
    </lineage>
</organism>
<sequence length="88" mass="9385">MGKKYEKSQVKRWECSVSNYKDDEPSSILAAFLKSPMSILGCELREESCADSKASNPAGLIKPVCRIGAAAAYKVIVCEDAAAAASLL</sequence>